<reference evidence="1 2" key="1">
    <citation type="journal article" date="2021" name="Elife">
        <title>Chloroplast acquisition without the gene transfer in kleptoplastic sea slugs, Plakobranchus ocellatus.</title>
        <authorList>
            <person name="Maeda T."/>
            <person name="Takahashi S."/>
            <person name="Yoshida T."/>
            <person name="Shimamura S."/>
            <person name="Takaki Y."/>
            <person name="Nagai Y."/>
            <person name="Toyoda A."/>
            <person name="Suzuki Y."/>
            <person name="Arimoto A."/>
            <person name="Ishii H."/>
            <person name="Satoh N."/>
            <person name="Nishiyama T."/>
            <person name="Hasebe M."/>
            <person name="Maruyama T."/>
            <person name="Minagawa J."/>
            <person name="Obokata J."/>
            <person name="Shigenobu S."/>
        </authorList>
    </citation>
    <scope>NUCLEOTIDE SEQUENCE [LARGE SCALE GENOMIC DNA]</scope>
</reference>
<evidence type="ECO:0000313" key="2">
    <source>
        <dbReference type="Proteomes" id="UP000735302"/>
    </source>
</evidence>
<keyword evidence="2" id="KW-1185">Reference proteome</keyword>
<accession>A0AAV4DV25</accession>
<dbReference type="EMBL" id="BLXT01008342">
    <property type="protein sequence ID" value="GFO47771.1"/>
    <property type="molecule type" value="Genomic_DNA"/>
</dbReference>
<evidence type="ECO:0000313" key="1">
    <source>
        <dbReference type="EMBL" id="GFO47771.1"/>
    </source>
</evidence>
<protein>
    <submittedName>
        <fullName evidence="1">Uncharacterized protein</fullName>
    </submittedName>
</protein>
<dbReference type="AlphaFoldDB" id="A0AAV4DV25"/>
<organism evidence="1 2">
    <name type="scientific">Plakobranchus ocellatus</name>
    <dbReference type="NCBI Taxonomy" id="259542"/>
    <lineage>
        <taxon>Eukaryota</taxon>
        <taxon>Metazoa</taxon>
        <taxon>Spiralia</taxon>
        <taxon>Lophotrochozoa</taxon>
        <taxon>Mollusca</taxon>
        <taxon>Gastropoda</taxon>
        <taxon>Heterobranchia</taxon>
        <taxon>Euthyneura</taxon>
        <taxon>Panpulmonata</taxon>
        <taxon>Sacoglossa</taxon>
        <taxon>Placobranchoidea</taxon>
        <taxon>Plakobranchidae</taxon>
        <taxon>Plakobranchus</taxon>
    </lineage>
</organism>
<name>A0AAV4DV25_9GAST</name>
<proteinExistence type="predicted"/>
<dbReference type="Proteomes" id="UP000735302">
    <property type="component" value="Unassembled WGS sequence"/>
</dbReference>
<sequence length="119" mass="13693">MSKNSLVFTGLYLRSSPPLKPYLARRPEGLKSFFCRGRAVCMKTHQPTSRRHTPNAILHIYVGNINDIDVLGDNIYFDKGGQTTIYKSPPRSNTCKITTMFYKRNQFHLSKPIINFLKL</sequence>
<gene>
    <name evidence="1" type="ORF">PoB_007427600</name>
</gene>
<comment type="caution">
    <text evidence="1">The sequence shown here is derived from an EMBL/GenBank/DDBJ whole genome shotgun (WGS) entry which is preliminary data.</text>
</comment>